<accession>A0A2H4YEU7</accession>
<keyword evidence="2" id="KW-1185">Reference proteome</keyword>
<sequence>MSKNITFNSAREILHFTETELSQFETITVKFDGEPDLYKRNRGLELYYQVHKNRKVVAFTCDFGNYDLIKLYGEDGK</sequence>
<dbReference type="Proteomes" id="UP000240934">
    <property type="component" value="Segment"/>
</dbReference>
<evidence type="ECO:0000313" key="1">
    <source>
        <dbReference type="EMBL" id="AUE22699.1"/>
    </source>
</evidence>
<name>A0A2H4YEU7_9CAUD</name>
<protein>
    <submittedName>
        <fullName evidence="1">Uncharacterized protein</fullName>
    </submittedName>
</protein>
<reference evidence="1 2" key="1">
    <citation type="submission" date="2017-10" db="EMBL/GenBank/DDBJ databases">
        <title>Antibacterial composition for extension of chilled fish shelf life and decreasing of risk of food-borne infections, bacteriophage strains for its preparation.</title>
        <authorList>
            <person name="Zulkarneev E.R."/>
            <person name="Aleshkin A.V."/>
            <person name="Rubalsky O.V."/>
            <person name="Kiseleva I.A."/>
            <person name="Rubalskii E.O."/>
            <person name="Lebedev S.N."/>
        </authorList>
    </citation>
    <scope>NUCLEOTIDE SEQUENCE [LARGE SCALE GENOMIC DNA]</scope>
</reference>
<gene>
    <name evidence="1" type="ORF">Ah1_00158</name>
</gene>
<evidence type="ECO:0000313" key="2">
    <source>
        <dbReference type="Proteomes" id="UP000240934"/>
    </source>
</evidence>
<dbReference type="EMBL" id="MG250483">
    <property type="protein sequence ID" value="AUE22699.1"/>
    <property type="molecule type" value="Genomic_DNA"/>
</dbReference>
<organism evidence="1 2">
    <name type="scientific">Aeromonas phage Ah1</name>
    <dbReference type="NCBI Taxonomy" id="2053701"/>
    <lineage>
        <taxon>Viruses</taxon>
        <taxon>Duplodnaviria</taxon>
        <taxon>Heunggongvirae</taxon>
        <taxon>Uroviricota</taxon>
        <taxon>Caudoviricetes</taxon>
        <taxon>Pantevenvirales</taxon>
        <taxon>Straboviridae</taxon>
        <taxon>Cinqassovirus</taxon>
        <taxon>Cinqassovirus ah1</taxon>
    </lineage>
</organism>
<proteinExistence type="predicted"/>